<reference evidence="2" key="1">
    <citation type="submission" date="2020-03" db="EMBL/GenBank/DDBJ databases">
        <title>Spirochaetal bacteria isolated from arthropods constitute a novel genus Entomospira genus novum within the order Spirochaetales.</title>
        <authorList>
            <person name="Grana-Miraglia L."/>
            <person name="Sikutova S."/>
            <person name="Fingerle V."/>
            <person name="Sing A."/>
            <person name="Castillo-Ramirez S."/>
            <person name="Margos G."/>
            <person name="Rudolf I."/>
        </authorList>
    </citation>
    <scope>NUCLEOTIDE SEQUENCE</scope>
    <source>
        <strain evidence="2">BR208</strain>
    </source>
</reference>
<evidence type="ECO:0000313" key="3">
    <source>
        <dbReference type="Proteomes" id="UP000752013"/>
    </source>
</evidence>
<evidence type="ECO:0000256" key="1">
    <source>
        <dbReference type="SAM" id="Phobius"/>
    </source>
</evidence>
<dbReference type="RefSeq" id="WP_167703615.1">
    <property type="nucleotide sequence ID" value="NZ_CP118168.1"/>
</dbReference>
<name>A0A968KUE7_9SPIO</name>
<feature type="transmembrane region" description="Helical" evidence="1">
    <location>
        <begin position="35"/>
        <end position="67"/>
    </location>
</feature>
<dbReference type="AlphaFoldDB" id="A0A968KUE7"/>
<feature type="transmembrane region" description="Helical" evidence="1">
    <location>
        <begin position="79"/>
        <end position="105"/>
    </location>
</feature>
<accession>A0A968KUE7</accession>
<organism evidence="2 3">
    <name type="scientific">Entomospira nematocerorum</name>
    <dbReference type="NCBI Taxonomy" id="2719987"/>
    <lineage>
        <taxon>Bacteria</taxon>
        <taxon>Pseudomonadati</taxon>
        <taxon>Spirochaetota</taxon>
        <taxon>Spirochaetia</taxon>
        <taxon>Spirochaetales</taxon>
        <taxon>Spirochaetaceae</taxon>
        <taxon>Entomospira</taxon>
    </lineage>
</organism>
<protein>
    <submittedName>
        <fullName evidence="2">Uncharacterized protein</fullName>
    </submittedName>
</protein>
<comment type="caution">
    <text evidence="2">The sequence shown here is derived from an EMBL/GenBank/DDBJ whole genome shotgun (WGS) entry which is preliminary data.</text>
</comment>
<dbReference type="EMBL" id="JAATLK010000001">
    <property type="protein sequence ID" value="NIZ47194.1"/>
    <property type="molecule type" value="Genomic_DNA"/>
</dbReference>
<keyword evidence="3" id="KW-1185">Reference proteome</keyword>
<keyword evidence="1" id="KW-0472">Membrane</keyword>
<keyword evidence="1" id="KW-1133">Transmembrane helix</keyword>
<evidence type="ECO:0000313" key="2">
    <source>
        <dbReference type="EMBL" id="NIZ47194.1"/>
    </source>
</evidence>
<gene>
    <name evidence="2" type="ORF">HCT46_04600</name>
</gene>
<dbReference type="Proteomes" id="UP000752013">
    <property type="component" value="Unassembled WGS sequence"/>
</dbReference>
<keyword evidence="1" id="KW-0812">Transmembrane</keyword>
<proteinExistence type="predicted"/>
<sequence length="250" mass="29299">MQFFSKTYLSQNQFYDTLDKRRLHAILSAKRKSKLALLLSFIAMLAVSLIVLFLLAGLTALLVHFLIKNIPQVRQIYEFLGARIFGTILLIGISRTAFMIVDNLINKQKSYMKTIDQQFRQKEHIHLSPYEHFAYTRWVYRQLKETVELFTNLAKISDNHSIIIELHKRDPFQQLSPLLVSELQSLHTRLKREKLGKLIQHELQAYHQENSCLVIAVLTTAKKQESIYAKESTLKIDIYHYLQIKQLLTL</sequence>